<comment type="caution">
    <text evidence="1">The sequence shown here is derived from an EMBL/GenBank/DDBJ whole genome shotgun (WGS) entry which is preliminary data.</text>
</comment>
<dbReference type="OrthoDB" id="1001247at2759"/>
<name>A0A7J9D1Q8_GOSGO</name>
<dbReference type="AlphaFoldDB" id="A0A7J9D1Q8"/>
<sequence>MGNCISRKARTTDVEQKQLPSLLMATLQIVKDRPHQKNNRKLPGGLSDTLTITTPRFSCLLADWLAKERRVSSCRLYK</sequence>
<proteinExistence type="predicted"/>
<accession>A0A7J9D1Q8</accession>
<reference evidence="1 2" key="1">
    <citation type="journal article" date="2019" name="Genome Biol. Evol.">
        <title>Insights into the evolution of the New World diploid cottons (Gossypium, subgenus Houzingenia) based on genome sequencing.</title>
        <authorList>
            <person name="Grover C.E."/>
            <person name="Arick M.A. 2nd"/>
            <person name="Thrash A."/>
            <person name="Conover J.L."/>
            <person name="Sanders W.S."/>
            <person name="Peterson D.G."/>
            <person name="Frelichowski J.E."/>
            <person name="Scheffler J.A."/>
            <person name="Scheffler B.E."/>
            <person name="Wendel J.F."/>
        </authorList>
    </citation>
    <scope>NUCLEOTIDE SEQUENCE [LARGE SCALE GENOMIC DNA]</scope>
    <source>
        <strain evidence="1">5</strain>
        <tissue evidence="1">Leaf</tissue>
    </source>
</reference>
<protein>
    <submittedName>
        <fullName evidence="1">Uncharacterized protein</fullName>
    </submittedName>
</protein>
<dbReference type="EMBL" id="JABEZY010263105">
    <property type="protein sequence ID" value="MBA0754647.1"/>
    <property type="molecule type" value="Genomic_DNA"/>
</dbReference>
<keyword evidence="2" id="KW-1185">Reference proteome</keyword>
<organism evidence="1 2">
    <name type="scientific">Gossypium gossypioides</name>
    <name type="common">Mexican cotton</name>
    <name type="synonym">Selera gossypioides</name>
    <dbReference type="NCBI Taxonomy" id="34282"/>
    <lineage>
        <taxon>Eukaryota</taxon>
        <taxon>Viridiplantae</taxon>
        <taxon>Streptophyta</taxon>
        <taxon>Embryophyta</taxon>
        <taxon>Tracheophyta</taxon>
        <taxon>Spermatophyta</taxon>
        <taxon>Magnoliopsida</taxon>
        <taxon>eudicotyledons</taxon>
        <taxon>Gunneridae</taxon>
        <taxon>Pentapetalae</taxon>
        <taxon>rosids</taxon>
        <taxon>malvids</taxon>
        <taxon>Malvales</taxon>
        <taxon>Malvaceae</taxon>
        <taxon>Malvoideae</taxon>
        <taxon>Gossypium</taxon>
    </lineage>
</organism>
<gene>
    <name evidence="1" type="ORF">Gogos_021885</name>
</gene>
<evidence type="ECO:0000313" key="1">
    <source>
        <dbReference type="EMBL" id="MBA0754647.1"/>
    </source>
</evidence>
<feature type="non-terminal residue" evidence="1">
    <location>
        <position position="78"/>
    </location>
</feature>
<dbReference type="Proteomes" id="UP000593579">
    <property type="component" value="Unassembled WGS sequence"/>
</dbReference>
<evidence type="ECO:0000313" key="2">
    <source>
        <dbReference type="Proteomes" id="UP000593579"/>
    </source>
</evidence>